<accession>A0A183IFE0</accession>
<evidence type="ECO:0000256" key="1">
    <source>
        <dbReference type="SAM" id="MobiDB-lite"/>
    </source>
</evidence>
<gene>
    <name evidence="2" type="ORF">SBAD_LOCUS2334</name>
</gene>
<organism evidence="4">
    <name type="scientific">Soboliphyme baturini</name>
    <dbReference type="NCBI Taxonomy" id="241478"/>
    <lineage>
        <taxon>Eukaryota</taxon>
        <taxon>Metazoa</taxon>
        <taxon>Ecdysozoa</taxon>
        <taxon>Nematoda</taxon>
        <taxon>Enoplea</taxon>
        <taxon>Dorylaimia</taxon>
        <taxon>Dioctophymatida</taxon>
        <taxon>Dioctophymatoidea</taxon>
        <taxon>Soboliphymatidae</taxon>
        <taxon>Soboliphyme</taxon>
    </lineage>
</organism>
<sequence>MRTKSSVYVVESLQAHRSSIHTTQLTDRACTDNTAEKLHVDGDCEVRVLHSQNYDGHYDDEEKENEDGGMLLPKVVEDQRHTVSAMSDPLPVDQCRRGSFDAHLQTRRFVAFDETLIINVAEFHGALHNRRSAHGDRHHVPPRRSRRHRGLESRRGVRHDGQTAGFPIHSTVAVKPISFCRDLKFHPVPRCLNRCLIACRLRLFLLYVYYRARLRKLVNDRLSKRALAPRTFLINEELEKHEGNSRFQILSTRLGVEAASDRENSFRSRMYYDALPSKVHSGRRLLGLFYVLSECTEIPFLTQIRLLNNYASSTRRRDELRYWSRWIEWPGEDRRHDRRYTVGHQAPSGLRILIRVRIGFPPAALCDQRLPAGSPCCVRASAEIGECGVQSAVTAFPQEDVVDENFLYTPCDAHQPHDGSSFMRKPEAVETSE</sequence>
<dbReference type="Proteomes" id="UP000270296">
    <property type="component" value="Unassembled WGS sequence"/>
</dbReference>
<dbReference type="WBParaSite" id="SBAD_0000244301-mRNA-1">
    <property type="protein sequence ID" value="SBAD_0000244301-mRNA-1"/>
    <property type="gene ID" value="SBAD_0000244301"/>
</dbReference>
<evidence type="ECO:0000313" key="2">
    <source>
        <dbReference type="EMBL" id="VDO97295.1"/>
    </source>
</evidence>
<dbReference type="AlphaFoldDB" id="A0A183IFE0"/>
<feature type="compositionally biased region" description="Basic and acidic residues" evidence="1">
    <location>
        <begin position="150"/>
        <end position="161"/>
    </location>
</feature>
<feature type="compositionally biased region" description="Basic residues" evidence="1">
    <location>
        <begin position="140"/>
        <end position="149"/>
    </location>
</feature>
<keyword evidence="3" id="KW-1185">Reference proteome</keyword>
<feature type="region of interest" description="Disordered" evidence="1">
    <location>
        <begin position="130"/>
        <end position="162"/>
    </location>
</feature>
<reference evidence="2 3" key="2">
    <citation type="submission" date="2018-11" db="EMBL/GenBank/DDBJ databases">
        <authorList>
            <consortium name="Pathogen Informatics"/>
        </authorList>
    </citation>
    <scope>NUCLEOTIDE SEQUENCE [LARGE SCALE GENOMIC DNA]</scope>
</reference>
<reference evidence="4" key="1">
    <citation type="submission" date="2016-06" db="UniProtKB">
        <authorList>
            <consortium name="WormBaseParasite"/>
        </authorList>
    </citation>
    <scope>IDENTIFICATION</scope>
</reference>
<protein>
    <submittedName>
        <fullName evidence="2 4">Uncharacterized protein</fullName>
    </submittedName>
</protein>
<dbReference type="EMBL" id="UZAM01007179">
    <property type="protein sequence ID" value="VDO97295.1"/>
    <property type="molecule type" value="Genomic_DNA"/>
</dbReference>
<proteinExistence type="predicted"/>
<evidence type="ECO:0000313" key="3">
    <source>
        <dbReference type="Proteomes" id="UP000270296"/>
    </source>
</evidence>
<evidence type="ECO:0000313" key="4">
    <source>
        <dbReference type="WBParaSite" id="SBAD_0000244301-mRNA-1"/>
    </source>
</evidence>
<name>A0A183IFE0_9BILA</name>